<accession>A0AAX6EJ14</accession>
<evidence type="ECO:0000313" key="4">
    <source>
        <dbReference type="EMBL" id="KAJ6834171.1"/>
    </source>
</evidence>
<proteinExistence type="predicted"/>
<sequence length="557" mass="61497">MVQMANLGKLRRHADPTAKPAPPPPAAFPAVKMEIEDPLEEEHGPLNKRSRSPDNFHQWGEDAETASPQTMHCSLLDEPSPLGLRLRKSPSLLELIQMRLSQGSSNAPSCTTSSGAFDVGKKDLKSTAVSGTSSDKLKASNFPVSLLKIGSWECISRYEGDLVAKCYYAKHKLVWEVLDGGLKSKIEIQWSDITALKATCPENGPGTLDIVLARQPLFFRETNPQPRKHTLWQATSDFTNGQASTNRRHYLQCPQGLLSKHFEKLIQCDPRLHSLSRQPGIVLESLYFEPRTSVSVDQDEAKCHTFDDLKDGYGSKISGFSDHGLPCGAPSTSPKNDLRFSIGRIPDNVPRETLSPSSVMDAQVIEENPTTSGTKESDDHRRWDQIRVPGLRSSMSMVDLVNHIEHCISGQTTPRNPLVPTDSSLDRDMLEQLTQYLLTDSYVTSASDEQSLMSRVDSLCCLIQKDLPAAQDSHVDHNVPAGCDDDSSDNEHSFKGNQMFHVSEGEGKGSDGSGSKQQPPNISRKDSYGELLMHLPRIASLPQFLFDIAEDSEKPAR</sequence>
<evidence type="ECO:0000313" key="3">
    <source>
        <dbReference type="EMBL" id="KAJ6804033.1"/>
    </source>
</evidence>
<dbReference type="PANTHER" id="PTHR33494">
    <property type="entry name" value="OS02G0793800 PROTEIN"/>
    <property type="match status" value="1"/>
</dbReference>
<dbReference type="PANTHER" id="PTHR33494:SF1">
    <property type="entry name" value="C2H2-TYPE DOMAIN-CONTAINING PROTEIN-RELATED"/>
    <property type="match status" value="1"/>
</dbReference>
<name>A0AAX6EJ14_IRIPA</name>
<protein>
    <recommendedName>
        <fullName evidence="2">TRF2/HOY1 PH-like domain-containing protein</fullName>
    </recommendedName>
</protein>
<evidence type="ECO:0000256" key="1">
    <source>
        <dbReference type="SAM" id="MobiDB-lite"/>
    </source>
</evidence>
<evidence type="ECO:0000313" key="5">
    <source>
        <dbReference type="Proteomes" id="UP001140949"/>
    </source>
</evidence>
<reference evidence="3" key="1">
    <citation type="journal article" date="2023" name="GigaByte">
        <title>Genome assembly of the bearded iris, Iris pallida Lam.</title>
        <authorList>
            <person name="Bruccoleri R.E."/>
            <person name="Oakeley E.J."/>
            <person name="Faust A.M.E."/>
            <person name="Altorfer M."/>
            <person name="Dessus-Babus S."/>
            <person name="Burckhardt D."/>
            <person name="Oertli M."/>
            <person name="Naumann U."/>
            <person name="Petersen F."/>
            <person name="Wong J."/>
        </authorList>
    </citation>
    <scope>NUCLEOTIDE SEQUENCE</scope>
    <source>
        <strain evidence="3">GSM-AAB239-AS_SAM_17_03QT</strain>
    </source>
</reference>
<organism evidence="3 5">
    <name type="scientific">Iris pallida</name>
    <name type="common">Sweet iris</name>
    <dbReference type="NCBI Taxonomy" id="29817"/>
    <lineage>
        <taxon>Eukaryota</taxon>
        <taxon>Viridiplantae</taxon>
        <taxon>Streptophyta</taxon>
        <taxon>Embryophyta</taxon>
        <taxon>Tracheophyta</taxon>
        <taxon>Spermatophyta</taxon>
        <taxon>Magnoliopsida</taxon>
        <taxon>Liliopsida</taxon>
        <taxon>Asparagales</taxon>
        <taxon>Iridaceae</taxon>
        <taxon>Iridoideae</taxon>
        <taxon>Irideae</taxon>
        <taxon>Iris</taxon>
    </lineage>
</organism>
<dbReference type="AlphaFoldDB" id="A0AAX6EJ14"/>
<keyword evidence="5" id="KW-1185">Reference proteome</keyword>
<comment type="caution">
    <text evidence="3">The sequence shown here is derived from an EMBL/GenBank/DDBJ whole genome shotgun (WGS) entry which is preliminary data.</text>
</comment>
<feature type="region of interest" description="Disordered" evidence="1">
    <location>
        <begin position="473"/>
        <end position="528"/>
    </location>
</feature>
<dbReference type="Pfam" id="PF24818">
    <property type="entry name" value="PH_TRF2_HOY1"/>
    <property type="match status" value="1"/>
</dbReference>
<feature type="region of interest" description="Disordered" evidence="1">
    <location>
        <begin position="1"/>
        <end position="74"/>
    </location>
</feature>
<dbReference type="InterPro" id="IPR057939">
    <property type="entry name" value="TRF2_HOY1_PH"/>
</dbReference>
<gene>
    <name evidence="3" type="ORF">M6B38_186200</name>
    <name evidence="4" type="ORF">M6B38_336010</name>
</gene>
<feature type="domain" description="TRF2/HOY1 PH-like" evidence="2">
    <location>
        <begin position="141"/>
        <end position="258"/>
    </location>
</feature>
<dbReference type="EMBL" id="JANAVB010014600">
    <property type="protein sequence ID" value="KAJ6834171.1"/>
    <property type="molecule type" value="Genomic_DNA"/>
</dbReference>
<reference evidence="3" key="2">
    <citation type="submission" date="2023-04" db="EMBL/GenBank/DDBJ databases">
        <authorList>
            <person name="Bruccoleri R.E."/>
            <person name="Oakeley E.J."/>
            <person name="Faust A.-M."/>
            <person name="Dessus-Babus S."/>
            <person name="Altorfer M."/>
            <person name="Burckhardt D."/>
            <person name="Oertli M."/>
            <person name="Naumann U."/>
            <person name="Petersen F."/>
            <person name="Wong J."/>
        </authorList>
    </citation>
    <scope>NUCLEOTIDE SEQUENCE</scope>
    <source>
        <strain evidence="3">GSM-AAB239-AS_SAM_17_03QT</strain>
        <tissue evidence="3">Leaf</tissue>
    </source>
</reference>
<dbReference type="Proteomes" id="UP001140949">
    <property type="component" value="Unassembled WGS sequence"/>
</dbReference>
<dbReference type="EMBL" id="JANAVB010036020">
    <property type="protein sequence ID" value="KAJ6804033.1"/>
    <property type="molecule type" value="Genomic_DNA"/>
</dbReference>
<evidence type="ECO:0000259" key="2">
    <source>
        <dbReference type="Pfam" id="PF24818"/>
    </source>
</evidence>